<comment type="caution">
    <text evidence="2">The sequence shown here is derived from an EMBL/GenBank/DDBJ whole genome shotgun (WGS) entry which is preliminary data.</text>
</comment>
<dbReference type="Proteomes" id="UP001303647">
    <property type="component" value="Unassembled WGS sequence"/>
</dbReference>
<accession>A0AAN7CXM8</accession>
<protein>
    <submittedName>
        <fullName evidence="2">Uncharacterized protein</fullName>
    </submittedName>
</protein>
<reference evidence="2" key="2">
    <citation type="submission" date="2023-05" db="EMBL/GenBank/DDBJ databases">
        <authorList>
            <consortium name="Lawrence Berkeley National Laboratory"/>
            <person name="Steindorff A."/>
            <person name="Hensen N."/>
            <person name="Bonometti L."/>
            <person name="Westerberg I."/>
            <person name="Brannstrom I.O."/>
            <person name="Guillou S."/>
            <person name="Cros-Aarteil S."/>
            <person name="Calhoun S."/>
            <person name="Haridas S."/>
            <person name="Kuo A."/>
            <person name="Mondo S."/>
            <person name="Pangilinan J."/>
            <person name="Riley R."/>
            <person name="Labutti K."/>
            <person name="Andreopoulos B."/>
            <person name="Lipzen A."/>
            <person name="Chen C."/>
            <person name="Yanf M."/>
            <person name="Daum C."/>
            <person name="Ng V."/>
            <person name="Clum A."/>
            <person name="Ohm R."/>
            <person name="Martin F."/>
            <person name="Silar P."/>
            <person name="Natvig D."/>
            <person name="Lalanne C."/>
            <person name="Gautier V."/>
            <person name="Ament-Velasquez S.L."/>
            <person name="Kruys A."/>
            <person name="Hutchinson M.I."/>
            <person name="Powell A.J."/>
            <person name="Barry K."/>
            <person name="Miller A.N."/>
            <person name="Grigoriev I.V."/>
            <person name="Debuchy R."/>
            <person name="Gladieux P."/>
            <person name="Thoren M.H."/>
            <person name="Johannesson H."/>
        </authorList>
    </citation>
    <scope>NUCLEOTIDE SEQUENCE</scope>
    <source>
        <strain evidence="2">CBS 359.72</strain>
    </source>
</reference>
<dbReference type="AlphaFoldDB" id="A0AAN7CXM8"/>
<sequence length="137" mass="14551">MSNMFASRKGPLLIAAGIFGGLLYSTYGANQQPRPRQQDTNDAKSQAGFSETLQSAAGQGGSQARSGDEMESLRQYDPKDTRLHSADPAAQSKRNPQKARSEDLPGDGTSPGGGLGKHIGDRSEEQEGDLAWKRTGS</sequence>
<organism evidence="2 3">
    <name type="scientific">Corynascus novoguineensis</name>
    <dbReference type="NCBI Taxonomy" id="1126955"/>
    <lineage>
        <taxon>Eukaryota</taxon>
        <taxon>Fungi</taxon>
        <taxon>Dikarya</taxon>
        <taxon>Ascomycota</taxon>
        <taxon>Pezizomycotina</taxon>
        <taxon>Sordariomycetes</taxon>
        <taxon>Sordariomycetidae</taxon>
        <taxon>Sordariales</taxon>
        <taxon>Chaetomiaceae</taxon>
        <taxon>Corynascus</taxon>
    </lineage>
</organism>
<evidence type="ECO:0000313" key="2">
    <source>
        <dbReference type="EMBL" id="KAK4249157.1"/>
    </source>
</evidence>
<feature type="compositionally biased region" description="Polar residues" evidence="1">
    <location>
        <begin position="43"/>
        <end position="53"/>
    </location>
</feature>
<keyword evidence="3" id="KW-1185">Reference proteome</keyword>
<proteinExistence type="predicted"/>
<feature type="compositionally biased region" description="Basic and acidic residues" evidence="1">
    <location>
        <begin position="66"/>
        <end position="85"/>
    </location>
</feature>
<gene>
    <name evidence="2" type="ORF">C7999DRAFT_30370</name>
</gene>
<dbReference type="EMBL" id="MU857627">
    <property type="protein sequence ID" value="KAK4249157.1"/>
    <property type="molecule type" value="Genomic_DNA"/>
</dbReference>
<feature type="compositionally biased region" description="Low complexity" evidence="1">
    <location>
        <begin position="54"/>
        <end position="65"/>
    </location>
</feature>
<reference evidence="2" key="1">
    <citation type="journal article" date="2023" name="Mol. Phylogenet. Evol.">
        <title>Genome-scale phylogeny and comparative genomics of the fungal order Sordariales.</title>
        <authorList>
            <person name="Hensen N."/>
            <person name="Bonometti L."/>
            <person name="Westerberg I."/>
            <person name="Brannstrom I.O."/>
            <person name="Guillou S."/>
            <person name="Cros-Aarteil S."/>
            <person name="Calhoun S."/>
            <person name="Haridas S."/>
            <person name="Kuo A."/>
            <person name="Mondo S."/>
            <person name="Pangilinan J."/>
            <person name="Riley R."/>
            <person name="LaButti K."/>
            <person name="Andreopoulos B."/>
            <person name="Lipzen A."/>
            <person name="Chen C."/>
            <person name="Yan M."/>
            <person name="Daum C."/>
            <person name="Ng V."/>
            <person name="Clum A."/>
            <person name="Steindorff A."/>
            <person name="Ohm R.A."/>
            <person name="Martin F."/>
            <person name="Silar P."/>
            <person name="Natvig D.O."/>
            <person name="Lalanne C."/>
            <person name="Gautier V."/>
            <person name="Ament-Velasquez S.L."/>
            <person name="Kruys A."/>
            <person name="Hutchinson M.I."/>
            <person name="Powell A.J."/>
            <person name="Barry K."/>
            <person name="Miller A.N."/>
            <person name="Grigoriev I.V."/>
            <person name="Debuchy R."/>
            <person name="Gladieux P."/>
            <person name="Hiltunen Thoren M."/>
            <person name="Johannesson H."/>
        </authorList>
    </citation>
    <scope>NUCLEOTIDE SEQUENCE</scope>
    <source>
        <strain evidence="2">CBS 359.72</strain>
    </source>
</reference>
<name>A0AAN7CXM8_9PEZI</name>
<feature type="region of interest" description="Disordered" evidence="1">
    <location>
        <begin position="26"/>
        <end position="137"/>
    </location>
</feature>
<evidence type="ECO:0000313" key="3">
    <source>
        <dbReference type="Proteomes" id="UP001303647"/>
    </source>
</evidence>
<evidence type="ECO:0000256" key="1">
    <source>
        <dbReference type="SAM" id="MobiDB-lite"/>
    </source>
</evidence>